<evidence type="ECO:0000313" key="1">
    <source>
        <dbReference type="EMBL" id="AVK06537.1"/>
    </source>
</evidence>
<sequence>MEGCGALLEVKEMTKHNKSKVLGFELKVIYQEWGPFAFTTDG</sequence>
<keyword evidence="2" id="KW-1185">Reference proteome</keyword>
<dbReference type="AlphaFoldDB" id="A0A2R3IY25"/>
<reference evidence="1 2" key="1">
    <citation type="submission" date="2018-02" db="EMBL/GenBank/DDBJ databases">
        <title>FDA/CDC Antimicrobial Resistant Isolate Bank Genome Sequencing.</title>
        <authorList>
            <person name="Benahmed F.H."/>
            <person name="Lutgring J.D."/>
            <person name="Yoo B."/>
            <person name="Machado M."/>
            <person name="Brown A."/>
            <person name="McAllister G."/>
            <person name="Perry A."/>
            <person name="Halpin A.L."/>
            <person name="Vavikolanu K."/>
            <person name="Ott S."/>
            <person name="Zhao X."/>
            <person name="Tallon L.J."/>
            <person name="Sadzewicz L."/>
            <person name="Aluvathingal J."/>
            <person name="Nadendla S."/>
            <person name="Voskania-kordi A."/>
            <person name="Simonyan V."/>
            <person name="Patel J."/>
            <person name="Shawar R.M."/>
        </authorList>
    </citation>
    <scope>NUCLEOTIDE SEQUENCE [LARGE SCALE GENOMIC DNA]</scope>
    <source>
        <strain evidence="1 2">AR_0356</strain>
    </source>
</reference>
<accession>A0A2R3IY25</accession>
<name>A0A2R3IY25_9PSED</name>
<dbReference type="EMBL" id="CP027169">
    <property type="protein sequence ID" value="AVK06537.1"/>
    <property type="molecule type" value="Genomic_DNA"/>
</dbReference>
<proteinExistence type="predicted"/>
<protein>
    <submittedName>
        <fullName evidence="1">Uncharacterized protein</fullName>
    </submittedName>
</protein>
<evidence type="ECO:0000313" key="2">
    <source>
        <dbReference type="Proteomes" id="UP000238390"/>
    </source>
</evidence>
<gene>
    <name evidence="1" type="ORF">CSB93_6364</name>
</gene>
<dbReference type="Proteomes" id="UP000238390">
    <property type="component" value="Chromosome"/>
</dbReference>
<organism evidence="1 2">
    <name type="scientific">Pseudomonas paraeruginosa</name>
    <dbReference type="NCBI Taxonomy" id="2994495"/>
    <lineage>
        <taxon>Bacteria</taxon>
        <taxon>Pseudomonadati</taxon>
        <taxon>Pseudomonadota</taxon>
        <taxon>Gammaproteobacteria</taxon>
        <taxon>Pseudomonadales</taxon>
        <taxon>Pseudomonadaceae</taxon>
        <taxon>Pseudomonas</taxon>
    </lineage>
</organism>